<dbReference type="InterPro" id="IPR000748">
    <property type="entry name" value="PsdUridine_synth_RsuA/RluB/E/F"/>
</dbReference>
<accession>A0A370QA56</accession>
<evidence type="ECO:0000313" key="5">
    <source>
        <dbReference type="EMBL" id="RDK85244.1"/>
    </source>
</evidence>
<dbReference type="GO" id="GO:0001522">
    <property type="term" value="P:pseudouridine synthesis"/>
    <property type="evidence" value="ECO:0007669"/>
    <property type="project" value="InterPro"/>
</dbReference>
<comment type="caution">
    <text evidence="5">The sequence shown here is derived from an EMBL/GenBank/DDBJ whole genome shotgun (WGS) entry which is preliminary data.</text>
</comment>
<proteinExistence type="inferred from homology"/>
<dbReference type="GO" id="GO:0003723">
    <property type="term" value="F:RNA binding"/>
    <property type="evidence" value="ECO:0007669"/>
    <property type="project" value="InterPro"/>
</dbReference>
<dbReference type="Gene3D" id="3.30.70.580">
    <property type="entry name" value="Pseudouridine synthase I, catalytic domain, N-terminal subdomain"/>
    <property type="match status" value="1"/>
</dbReference>
<feature type="domain" description="Pseudouridine synthase RsuA/RluA-like" evidence="4">
    <location>
        <begin position="25"/>
        <end position="176"/>
    </location>
</feature>
<dbReference type="GO" id="GO:0006364">
    <property type="term" value="P:rRNA processing"/>
    <property type="evidence" value="ECO:0007669"/>
    <property type="project" value="UniProtKB-ARBA"/>
</dbReference>
<dbReference type="GO" id="GO:0140098">
    <property type="term" value="F:catalytic activity, acting on RNA"/>
    <property type="evidence" value="ECO:0007669"/>
    <property type="project" value="UniProtKB-ARBA"/>
</dbReference>
<dbReference type="EC" id="5.4.99.-" evidence="3"/>
<dbReference type="InterPro" id="IPR018496">
    <property type="entry name" value="PsdUridine_synth_RsuA/RluB_CS"/>
</dbReference>
<dbReference type="Gene3D" id="3.30.70.1560">
    <property type="entry name" value="Alpha-L RNA-binding motif"/>
    <property type="match status" value="1"/>
</dbReference>
<gene>
    <name evidence="5" type="ORF">C8D94_10362</name>
</gene>
<reference evidence="5 6" key="1">
    <citation type="submission" date="2018-07" db="EMBL/GenBank/DDBJ databases">
        <title>Genomic Encyclopedia of Type Strains, Phase IV (KMG-IV): sequencing the most valuable type-strain genomes for metagenomic binning, comparative biology and taxonomic classification.</title>
        <authorList>
            <person name="Goeker M."/>
        </authorList>
    </citation>
    <scope>NUCLEOTIDE SEQUENCE [LARGE SCALE GENOMIC DNA]</scope>
    <source>
        <strain evidence="5 6">DSM 101478</strain>
    </source>
</reference>
<keyword evidence="2 3" id="KW-0413">Isomerase</keyword>
<comment type="similarity">
    <text evidence="1 3">Belongs to the pseudouridine synthase RsuA family.</text>
</comment>
<dbReference type="InterPro" id="IPR020103">
    <property type="entry name" value="PsdUridine_synth_cat_dom_sf"/>
</dbReference>
<sequence length="212" mass="24208">MILQLPDTLEVLYFYNCMSKEQHSYFKLYKPYKYLSQFITNDTKAKRKRFLGELYPFPEGTMAVGRLDETSEGLLFLTTNGKFSYHITNTGVEKEYYAQVDGLITVEAILKLQKGVSIGVKGKDYITKPCQAKIIEMPNLPPTNQRIRDDRHGPTSWVSITITEGKFRQIRKMTAAVGFPTLRLVRVRIGSETIESMQPGDVVGIKHTMDNI</sequence>
<dbReference type="Proteomes" id="UP000255317">
    <property type="component" value="Unassembled WGS sequence"/>
</dbReference>
<dbReference type="PANTHER" id="PTHR47683">
    <property type="entry name" value="PSEUDOURIDINE SYNTHASE FAMILY PROTEIN-RELATED"/>
    <property type="match status" value="1"/>
</dbReference>
<dbReference type="SUPFAM" id="SSF55120">
    <property type="entry name" value="Pseudouridine synthase"/>
    <property type="match status" value="1"/>
</dbReference>
<evidence type="ECO:0000259" key="4">
    <source>
        <dbReference type="Pfam" id="PF00849"/>
    </source>
</evidence>
<name>A0A370QA56_9FLAO</name>
<evidence type="ECO:0000256" key="2">
    <source>
        <dbReference type="ARBA" id="ARBA00023235"/>
    </source>
</evidence>
<dbReference type="PROSITE" id="PS01149">
    <property type="entry name" value="PSI_RSU"/>
    <property type="match status" value="1"/>
</dbReference>
<dbReference type="InterPro" id="IPR042092">
    <property type="entry name" value="PsdUridine_s_RsuA/RluB/E/F_cat"/>
</dbReference>
<evidence type="ECO:0000256" key="3">
    <source>
        <dbReference type="RuleBase" id="RU003887"/>
    </source>
</evidence>
<dbReference type="InterPro" id="IPR020094">
    <property type="entry name" value="TruA/RsuA/RluB/E/F_N"/>
</dbReference>
<protein>
    <recommendedName>
        <fullName evidence="3">Pseudouridine synthase</fullName>
        <ecNumber evidence="3">5.4.99.-</ecNumber>
    </recommendedName>
</protein>
<dbReference type="InterPro" id="IPR050343">
    <property type="entry name" value="RsuA_PseudoU_synthase"/>
</dbReference>
<dbReference type="PANTHER" id="PTHR47683:SF2">
    <property type="entry name" value="RNA-BINDING S4 DOMAIN-CONTAINING PROTEIN"/>
    <property type="match status" value="1"/>
</dbReference>
<dbReference type="AlphaFoldDB" id="A0A370QA56"/>
<dbReference type="GO" id="GO:0009982">
    <property type="term" value="F:pseudouridine synthase activity"/>
    <property type="evidence" value="ECO:0007669"/>
    <property type="project" value="InterPro"/>
</dbReference>
<evidence type="ECO:0000313" key="6">
    <source>
        <dbReference type="Proteomes" id="UP000255317"/>
    </source>
</evidence>
<organism evidence="5 6">
    <name type="scientific">Marinirhabdus gelatinilytica</name>
    <dbReference type="NCBI Taxonomy" id="1703343"/>
    <lineage>
        <taxon>Bacteria</taxon>
        <taxon>Pseudomonadati</taxon>
        <taxon>Bacteroidota</taxon>
        <taxon>Flavobacteriia</taxon>
        <taxon>Flavobacteriales</taxon>
        <taxon>Flavobacteriaceae</taxon>
    </lineage>
</organism>
<dbReference type="NCBIfam" id="TIGR00093">
    <property type="entry name" value="pseudouridine synthase"/>
    <property type="match status" value="1"/>
</dbReference>
<keyword evidence="6" id="KW-1185">Reference proteome</keyword>
<evidence type="ECO:0000256" key="1">
    <source>
        <dbReference type="ARBA" id="ARBA00008348"/>
    </source>
</evidence>
<dbReference type="InterPro" id="IPR006145">
    <property type="entry name" value="PsdUridine_synth_RsuA/RluA"/>
</dbReference>
<dbReference type="Pfam" id="PF00849">
    <property type="entry name" value="PseudoU_synth_2"/>
    <property type="match status" value="1"/>
</dbReference>
<dbReference type="EMBL" id="QRAO01000003">
    <property type="protein sequence ID" value="RDK85244.1"/>
    <property type="molecule type" value="Genomic_DNA"/>
</dbReference>